<feature type="transmembrane region" description="Helical" evidence="8">
    <location>
        <begin position="118"/>
        <end position="140"/>
    </location>
</feature>
<keyword evidence="4 8" id="KW-0812">Transmembrane</keyword>
<dbReference type="InterPro" id="IPR017974">
    <property type="entry name" value="Claudin_CS"/>
</dbReference>
<keyword evidence="3 8" id="KW-1003">Cell membrane</keyword>
<feature type="transmembrane region" description="Helical" evidence="8">
    <location>
        <begin position="81"/>
        <end position="106"/>
    </location>
</feature>
<accession>A0AAV6TA73</accession>
<feature type="region of interest" description="Disordered" evidence="9">
    <location>
        <begin position="223"/>
        <end position="247"/>
    </location>
</feature>
<keyword evidence="6 8" id="KW-1133">Transmembrane helix</keyword>
<dbReference type="AlphaFoldDB" id="A0AAV6TA73"/>
<evidence type="ECO:0000256" key="3">
    <source>
        <dbReference type="ARBA" id="ARBA00022475"/>
    </source>
</evidence>
<feature type="compositionally biased region" description="Basic and acidic residues" evidence="9">
    <location>
        <begin position="231"/>
        <end position="247"/>
    </location>
</feature>
<dbReference type="EMBL" id="JAGKHQ010000001">
    <property type="protein sequence ID" value="KAG7526435.1"/>
    <property type="molecule type" value="Genomic_DNA"/>
</dbReference>
<dbReference type="GO" id="GO:0005198">
    <property type="term" value="F:structural molecule activity"/>
    <property type="evidence" value="ECO:0007669"/>
    <property type="project" value="InterPro"/>
</dbReference>
<evidence type="ECO:0000256" key="5">
    <source>
        <dbReference type="ARBA" id="ARBA00022949"/>
    </source>
</evidence>
<evidence type="ECO:0000313" key="11">
    <source>
        <dbReference type="Proteomes" id="UP000693946"/>
    </source>
</evidence>
<evidence type="ECO:0000256" key="4">
    <source>
        <dbReference type="ARBA" id="ARBA00022692"/>
    </source>
</evidence>
<organism evidence="10 11">
    <name type="scientific">Solea senegalensis</name>
    <name type="common">Senegalese sole</name>
    <dbReference type="NCBI Taxonomy" id="28829"/>
    <lineage>
        <taxon>Eukaryota</taxon>
        <taxon>Metazoa</taxon>
        <taxon>Chordata</taxon>
        <taxon>Craniata</taxon>
        <taxon>Vertebrata</taxon>
        <taxon>Euteleostomi</taxon>
        <taxon>Actinopterygii</taxon>
        <taxon>Neopterygii</taxon>
        <taxon>Teleostei</taxon>
        <taxon>Neoteleostei</taxon>
        <taxon>Acanthomorphata</taxon>
        <taxon>Carangaria</taxon>
        <taxon>Pleuronectiformes</taxon>
        <taxon>Pleuronectoidei</taxon>
        <taxon>Soleidae</taxon>
        <taxon>Solea</taxon>
    </lineage>
</organism>
<comment type="subcellular location">
    <subcellularLocation>
        <location evidence="8">Cell junction</location>
        <location evidence="8">Tight junction</location>
    </subcellularLocation>
    <subcellularLocation>
        <location evidence="8">Cell membrane</location>
        <topology evidence="8">Multi-pass membrane protein</topology>
    </subcellularLocation>
</comment>
<dbReference type="GO" id="GO:0005923">
    <property type="term" value="C:bicellular tight junction"/>
    <property type="evidence" value="ECO:0007669"/>
    <property type="project" value="UniProtKB-SubCell"/>
</dbReference>
<name>A0AAV6TA73_SOLSE</name>
<keyword evidence="2 8" id="KW-0796">Tight junction</keyword>
<comment type="caution">
    <text evidence="10">The sequence shown here is derived from an EMBL/GenBank/DDBJ whole genome shotgun (WGS) entry which is preliminary data.</text>
</comment>
<dbReference type="Proteomes" id="UP000693946">
    <property type="component" value="Linkage Group LG1"/>
</dbReference>
<dbReference type="GO" id="GO:0005886">
    <property type="term" value="C:plasma membrane"/>
    <property type="evidence" value="ECO:0007669"/>
    <property type="project" value="UniProtKB-SubCell"/>
</dbReference>
<comment type="caution">
    <text evidence="8">Lacks conserved residue(s) required for the propagation of feature annotation.</text>
</comment>
<evidence type="ECO:0000256" key="7">
    <source>
        <dbReference type="ARBA" id="ARBA00023136"/>
    </source>
</evidence>
<dbReference type="PANTHER" id="PTHR12002">
    <property type="entry name" value="CLAUDIN"/>
    <property type="match status" value="1"/>
</dbReference>
<dbReference type="PROSITE" id="PS01346">
    <property type="entry name" value="CLAUDIN"/>
    <property type="match status" value="1"/>
</dbReference>
<keyword evidence="5 8" id="KW-0965">Cell junction</keyword>
<evidence type="ECO:0000256" key="6">
    <source>
        <dbReference type="ARBA" id="ARBA00022989"/>
    </source>
</evidence>
<comment type="similarity">
    <text evidence="1 8">Belongs to the claudin family.</text>
</comment>
<dbReference type="Pfam" id="PF00822">
    <property type="entry name" value="PMP22_Claudin"/>
    <property type="match status" value="1"/>
</dbReference>
<evidence type="ECO:0000313" key="10">
    <source>
        <dbReference type="EMBL" id="KAG7526435.1"/>
    </source>
</evidence>
<evidence type="ECO:0000256" key="8">
    <source>
        <dbReference type="RuleBase" id="RU060637"/>
    </source>
</evidence>
<comment type="function">
    <text evidence="8">Claudins function as major constituents of the tight junction complexes that regulate the permeability of epithelia.</text>
</comment>
<proteinExistence type="inferred from homology"/>
<gene>
    <name evidence="10" type="ORF">JOB18_040165</name>
</gene>
<evidence type="ECO:0000256" key="2">
    <source>
        <dbReference type="ARBA" id="ARBA00022427"/>
    </source>
</evidence>
<keyword evidence="7 8" id="KW-0472">Membrane</keyword>
<evidence type="ECO:0000256" key="9">
    <source>
        <dbReference type="SAM" id="MobiDB-lite"/>
    </source>
</evidence>
<dbReference type="InterPro" id="IPR006187">
    <property type="entry name" value="Claudin"/>
</dbReference>
<keyword evidence="11" id="KW-1185">Reference proteome</keyword>
<feature type="transmembrane region" description="Helical" evidence="8">
    <location>
        <begin position="189"/>
        <end position="209"/>
    </location>
</feature>
<dbReference type="InterPro" id="IPR004031">
    <property type="entry name" value="PMP22/EMP/MP20/Claudin"/>
</dbReference>
<protein>
    <recommendedName>
        <fullName evidence="8">Claudin</fullName>
    </recommendedName>
</protein>
<reference evidence="10 11" key="1">
    <citation type="journal article" date="2021" name="Sci. Rep.">
        <title>Chromosome anchoring in Senegalese sole (Solea senegalensis) reveals sex-associated markers and genome rearrangements in flatfish.</title>
        <authorList>
            <person name="Guerrero-Cozar I."/>
            <person name="Gomez-Garrido J."/>
            <person name="Berbel C."/>
            <person name="Martinez-Blanch J.F."/>
            <person name="Alioto T."/>
            <person name="Claros M.G."/>
            <person name="Gagnaire P.A."/>
            <person name="Manchado M."/>
        </authorList>
    </citation>
    <scope>NUCLEOTIDE SEQUENCE [LARGE SCALE GENOMIC DNA]</scope>
    <source>
        <strain evidence="10">Sse05_10M</strain>
    </source>
</reference>
<evidence type="ECO:0000256" key="1">
    <source>
        <dbReference type="ARBA" id="ARBA00008295"/>
    </source>
</evidence>
<sequence>MAPSVLQNGGFFLGLIGAAALIAATATNAWSVKDRQGDIVTSIYTYKGLWRDCETTSSGLTECHPLYGLLGFSGVFQAVRALMIVGVVLSTTAAVMSLFSLTCITMNSVNDSTKAKMSIGAGIMFIISGFCGIVGASIYANQIVASFRMSTYNYGGEGIMEGEMGMGMGMGMGGGMAGIPRYTFGPALFVAWIGGSVLIVGGILELLAFREMMKDERARYPGVAYKPQSHTRTEPDDRHSEGGKNYM</sequence>